<protein>
    <submittedName>
        <fullName evidence="1">Uncharacterized protein</fullName>
    </submittedName>
</protein>
<accession>A0A2R7YT60</accession>
<gene>
    <name evidence="1" type="ORF">C7S10_19115</name>
</gene>
<name>A0A2R7YT60_9ACTN</name>
<dbReference type="AlphaFoldDB" id="A0A2R7YT60"/>
<organism evidence="1 2">
    <name type="scientific">Nocardioides currus</name>
    <dbReference type="NCBI Taxonomy" id="2133958"/>
    <lineage>
        <taxon>Bacteria</taxon>
        <taxon>Bacillati</taxon>
        <taxon>Actinomycetota</taxon>
        <taxon>Actinomycetes</taxon>
        <taxon>Propionibacteriales</taxon>
        <taxon>Nocardioidaceae</taxon>
        <taxon>Nocardioides</taxon>
    </lineage>
</organism>
<proteinExistence type="predicted"/>
<dbReference type="RefSeq" id="WP_108346053.1">
    <property type="nucleotide sequence ID" value="NZ_PYXZ01000010.1"/>
</dbReference>
<keyword evidence="2" id="KW-1185">Reference proteome</keyword>
<sequence length="61" mass="6765">MLHLGELGAFELDMAPTGLWTESDLVTGAGRVRELLAWRNDPAARFPNGWQKPSISLRDLS</sequence>
<evidence type="ECO:0000313" key="1">
    <source>
        <dbReference type="EMBL" id="PUA79483.1"/>
    </source>
</evidence>
<evidence type="ECO:0000313" key="2">
    <source>
        <dbReference type="Proteomes" id="UP000244867"/>
    </source>
</evidence>
<reference evidence="1 2" key="1">
    <citation type="submission" date="2018-03" db="EMBL/GenBank/DDBJ databases">
        <authorList>
            <person name="Keele B.F."/>
        </authorList>
    </citation>
    <scope>NUCLEOTIDE SEQUENCE [LARGE SCALE GENOMIC DNA]</scope>
    <source>
        <strain evidence="1 2">IB-3</strain>
    </source>
</reference>
<dbReference type="EMBL" id="PYXZ01000010">
    <property type="protein sequence ID" value="PUA79483.1"/>
    <property type="molecule type" value="Genomic_DNA"/>
</dbReference>
<comment type="caution">
    <text evidence="1">The sequence shown here is derived from an EMBL/GenBank/DDBJ whole genome shotgun (WGS) entry which is preliminary data.</text>
</comment>
<dbReference type="Proteomes" id="UP000244867">
    <property type="component" value="Unassembled WGS sequence"/>
</dbReference>